<protein>
    <submittedName>
        <fullName evidence="1">Uncharacterized protein</fullName>
    </submittedName>
</protein>
<keyword evidence="2" id="KW-1185">Reference proteome</keyword>
<dbReference type="eggNOG" id="ENOG5033BDP">
    <property type="taxonomic scope" value="Bacteria"/>
</dbReference>
<dbReference type="EMBL" id="BBPI01000034">
    <property type="protein sequence ID" value="GAM00579.1"/>
    <property type="molecule type" value="Genomic_DNA"/>
</dbReference>
<dbReference type="Proteomes" id="UP000032305">
    <property type="component" value="Unassembled WGS sequence"/>
</dbReference>
<name>A0A0A1W6M9_9SPHN</name>
<organism evidence="1 2">
    <name type="scientific">Sphingomonas parapaucimobilis NBRC 15100</name>
    <dbReference type="NCBI Taxonomy" id="1219049"/>
    <lineage>
        <taxon>Bacteria</taxon>
        <taxon>Pseudomonadati</taxon>
        <taxon>Pseudomonadota</taxon>
        <taxon>Alphaproteobacteria</taxon>
        <taxon>Sphingomonadales</taxon>
        <taxon>Sphingomonadaceae</taxon>
        <taxon>Sphingomonas</taxon>
    </lineage>
</organism>
<dbReference type="AlphaFoldDB" id="A0A0A1W6M9"/>
<proteinExistence type="predicted"/>
<evidence type="ECO:0000313" key="2">
    <source>
        <dbReference type="Proteomes" id="UP000032305"/>
    </source>
</evidence>
<gene>
    <name evidence="1" type="ORF">SP5_034_01540</name>
</gene>
<reference evidence="1 2" key="1">
    <citation type="submission" date="2014-11" db="EMBL/GenBank/DDBJ databases">
        <title>Whole genome shotgun sequence of Sphingomonas parapaucimobilis NBRC 15100.</title>
        <authorList>
            <person name="Katano-Makiyama Y."/>
            <person name="Hosoyama A."/>
            <person name="Hashimoto M."/>
            <person name="Hosoyama Y."/>
            <person name="Noguchi M."/>
            <person name="Numata M."/>
            <person name="Tsuchikane K."/>
            <person name="Hirakata S."/>
            <person name="Uohara A."/>
            <person name="Shimodaira J."/>
            <person name="Ohji S."/>
            <person name="Ichikawa N."/>
            <person name="Kimura A."/>
            <person name="Yamazoe A."/>
            <person name="Fujita N."/>
        </authorList>
    </citation>
    <scope>NUCLEOTIDE SEQUENCE [LARGE SCALE GENOMIC DNA]</scope>
    <source>
        <strain evidence="1 2">NBRC 15100</strain>
    </source>
</reference>
<sequence length="129" mass="14365">MPNLIVQAGSIRFTGPFDISTESGGQFSLSEASRSWMTLWSTMQAMGWKPTSTASPSSPQVRVSWKHGDGSYLSSLTPNPRFYEKTMGWPIGWSAPGEPVTEYAAWLRRSRGLFSKLLTTWTLDDLRGD</sequence>
<comment type="caution">
    <text evidence="1">The sequence shown here is derived from an EMBL/GenBank/DDBJ whole genome shotgun (WGS) entry which is preliminary data.</text>
</comment>
<accession>A0A0A1W6M9</accession>
<evidence type="ECO:0000313" key="1">
    <source>
        <dbReference type="EMBL" id="GAM00579.1"/>
    </source>
</evidence>